<evidence type="ECO:0000313" key="2">
    <source>
        <dbReference type="Proteomes" id="UP001156484"/>
    </source>
</evidence>
<evidence type="ECO:0000313" key="1">
    <source>
        <dbReference type="EMBL" id="UYP19651.1"/>
    </source>
</evidence>
<dbReference type="Proteomes" id="UP001156484">
    <property type="component" value="Chromosome"/>
</dbReference>
<name>A0ACD4DI50_9NOCA</name>
<protein>
    <submittedName>
        <fullName evidence="1">SRPBCC family protein</fullName>
    </submittedName>
</protein>
<reference evidence="1" key="1">
    <citation type="submission" date="2022-10" db="EMBL/GenBank/DDBJ databases">
        <title>Rhodococcus ferula Z13 complete genome.</title>
        <authorList>
            <person name="Long X."/>
            <person name="Zang M."/>
        </authorList>
    </citation>
    <scope>NUCLEOTIDE SEQUENCE</scope>
    <source>
        <strain evidence="1">Z13</strain>
    </source>
</reference>
<proteinExistence type="predicted"/>
<keyword evidence="2" id="KW-1185">Reference proteome</keyword>
<dbReference type="EMBL" id="CP107551">
    <property type="protein sequence ID" value="UYP19651.1"/>
    <property type="molecule type" value="Genomic_DNA"/>
</dbReference>
<gene>
    <name evidence="1" type="ORF">OED52_03550</name>
</gene>
<accession>A0ACD4DI50</accession>
<organism evidence="1 2">
    <name type="scientific">Rhodococcus sacchari</name>
    <dbReference type="NCBI Taxonomy" id="2962047"/>
    <lineage>
        <taxon>Bacteria</taxon>
        <taxon>Bacillati</taxon>
        <taxon>Actinomycetota</taxon>
        <taxon>Actinomycetes</taxon>
        <taxon>Mycobacteriales</taxon>
        <taxon>Nocardiaceae</taxon>
        <taxon>Rhodococcus</taxon>
    </lineage>
</organism>
<sequence length="168" mass="18976">MDIGSISRTYDGRVALRFERAFPHSPERVWSVLTDPECLRQWFPAKVEIALQPGAELEFRTTEEQIRRFGLPEGHTTTGTVLTVQPGRVLEYLWDSDVLHWELTPDGSGGCWLTLTHTTDDEEDALAHGAGWHAGFEVVEAQLEGRPIDWSPWERAAELAAHYQHEAG</sequence>